<name>A0A0G4IAH9_9ALVE</name>
<proteinExistence type="predicted"/>
<dbReference type="InterPro" id="IPR056833">
    <property type="entry name" value="ARM_TT21_N"/>
</dbReference>
<dbReference type="InterPro" id="IPR040364">
    <property type="entry name" value="TTC21A/TTC21B"/>
</dbReference>
<sequence length="191" mass="21109">MMNQTEKAETLIFYYARERFFRKIQNICQEELSTKGDSVFSLWNAYGLFKEGAVSEALKETTGLMGRREVGLPATVACLHYHEKMPSVDQDAVRDLKQRVQSELQSASDHAVLTTAMLQMLFEDFTNARANARKVAEAVPSPLAFAIKGWVEHEAANAASIANQAKASADAIEKCSAAFEAAMRQRGGDQV</sequence>
<reference evidence="2" key="1">
    <citation type="submission" date="2014-11" db="EMBL/GenBank/DDBJ databases">
        <authorList>
            <person name="Otto D Thomas"/>
            <person name="Naeem Raeece"/>
        </authorList>
    </citation>
    <scope>NUCLEOTIDE SEQUENCE</scope>
</reference>
<dbReference type="EMBL" id="CDMZ01005757">
    <property type="protein sequence ID" value="CEM54131.1"/>
    <property type="molecule type" value="Genomic_DNA"/>
</dbReference>
<organism evidence="2">
    <name type="scientific">Chromera velia CCMP2878</name>
    <dbReference type="NCBI Taxonomy" id="1169474"/>
    <lineage>
        <taxon>Eukaryota</taxon>
        <taxon>Sar</taxon>
        <taxon>Alveolata</taxon>
        <taxon>Colpodellida</taxon>
        <taxon>Chromeraceae</taxon>
        <taxon>Chromera</taxon>
    </lineage>
</organism>
<feature type="domain" description="Tetratricopeptide repeat protein 21A/21B N-terminal ARM repeat" evidence="1">
    <location>
        <begin position="12"/>
        <end position="174"/>
    </location>
</feature>
<accession>A0A0G4IAH9</accession>
<dbReference type="GO" id="GO:0005929">
    <property type="term" value="C:cilium"/>
    <property type="evidence" value="ECO:0007669"/>
    <property type="project" value="GOC"/>
</dbReference>
<dbReference type="GO" id="GO:0061512">
    <property type="term" value="P:protein localization to cilium"/>
    <property type="evidence" value="ECO:0007669"/>
    <property type="project" value="TreeGrafter"/>
</dbReference>
<dbReference type="GO" id="GO:0030991">
    <property type="term" value="C:intraciliary transport particle A"/>
    <property type="evidence" value="ECO:0007669"/>
    <property type="project" value="TreeGrafter"/>
</dbReference>
<dbReference type="PANTHER" id="PTHR14699">
    <property type="entry name" value="STI2 PROTEIN-RELATED"/>
    <property type="match status" value="1"/>
</dbReference>
<protein>
    <recommendedName>
        <fullName evidence="1">Tetratricopeptide repeat protein 21A/21B N-terminal ARM repeat domain-containing protein</fullName>
    </recommendedName>
</protein>
<dbReference type="AlphaFoldDB" id="A0A0G4IAH9"/>
<dbReference type="PANTHER" id="PTHR14699:SF0">
    <property type="entry name" value="TETRATRICOPEPTIDE REPEAT PROTEIN 21 HOMOLOG"/>
    <property type="match status" value="1"/>
</dbReference>
<gene>
    <name evidence="2" type="ORF">Cvel_12530</name>
</gene>
<dbReference type="GO" id="GO:0035721">
    <property type="term" value="P:intraciliary retrograde transport"/>
    <property type="evidence" value="ECO:0007669"/>
    <property type="project" value="TreeGrafter"/>
</dbReference>
<evidence type="ECO:0000259" key="1">
    <source>
        <dbReference type="Pfam" id="PF25062"/>
    </source>
</evidence>
<feature type="non-terminal residue" evidence="2">
    <location>
        <position position="191"/>
    </location>
</feature>
<dbReference type="Pfam" id="PF25062">
    <property type="entry name" value="ARM_TT21_N"/>
    <property type="match status" value="1"/>
</dbReference>
<evidence type="ECO:0000313" key="2">
    <source>
        <dbReference type="EMBL" id="CEM54131.1"/>
    </source>
</evidence>